<comment type="caution">
    <text evidence="2">The sequence shown here is derived from an EMBL/GenBank/DDBJ whole genome shotgun (WGS) entry which is preliminary data.</text>
</comment>
<proteinExistence type="predicted"/>
<sequence length="369" mass="40192">MPTPLNLSPTNKPFKSSHLAIPPSPFSPRLPLTPFPTHPSAPSKPLLSALTFPPPPPQPLHWLWQCHLCNRVYRLGTTRRCLDDGHHFCAGTTTVKRSRKSGRKVVRHKACASEFDYAGWKAWGVWRRGCRVQRAAAEELERFLEVDGMGDVAGQQPCDGTATGEEKDCWGECDYPSECRWGKQYGVAAPTATPEVTVTAPLLPASSDDDMIEAEDSPAGTTFEDILLDISSIADEDLLADLTHSVCTEEEHPHSPASTPTPTSPVDEKKPSMTDLLESAKRRKRRSAGAATSPLALTPPSPDFQGASDKFAAEGSFQRAIDDFEVDMRKSFGRRAGEVVGQLFGRREAGNGSANEGRGRKKSSAGNTW</sequence>
<gene>
    <name evidence="2" type="ORF">LTR77_006216</name>
</gene>
<evidence type="ECO:0000313" key="2">
    <source>
        <dbReference type="EMBL" id="KAK5168907.1"/>
    </source>
</evidence>
<dbReference type="AlphaFoldDB" id="A0AAV9PAA8"/>
<dbReference type="RefSeq" id="XP_064658373.1">
    <property type="nucleotide sequence ID" value="XM_064803458.1"/>
</dbReference>
<dbReference type="EMBL" id="JAVRRT010000009">
    <property type="protein sequence ID" value="KAK5168907.1"/>
    <property type="molecule type" value="Genomic_DNA"/>
</dbReference>
<feature type="compositionally biased region" description="Low complexity" evidence="1">
    <location>
        <begin position="255"/>
        <end position="265"/>
    </location>
</feature>
<reference evidence="2 3" key="1">
    <citation type="submission" date="2023-08" db="EMBL/GenBank/DDBJ databases">
        <title>Black Yeasts Isolated from many extreme environments.</title>
        <authorList>
            <person name="Coleine C."/>
            <person name="Stajich J.E."/>
            <person name="Selbmann L."/>
        </authorList>
    </citation>
    <scope>NUCLEOTIDE SEQUENCE [LARGE SCALE GENOMIC DNA]</scope>
    <source>
        <strain evidence="2 3">CCFEE 5935</strain>
    </source>
</reference>
<organism evidence="2 3">
    <name type="scientific">Saxophila tyrrhenica</name>
    <dbReference type="NCBI Taxonomy" id="1690608"/>
    <lineage>
        <taxon>Eukaryota</taxon>
        <taxon>Fungi</taxon>
        <taxon>Dikarya</taxon>
        <taxon>Ascomycota</taxon>
        <taxon>Pezizomycotina</taxon>
        <taxon>Dothideomycetes</taxon>
        <taxon>Dothideomycetidae</taxon>
        <taxon>Mycosphaerellales</taxon>
        <taxon>Extremaceae</taxon>
        <taxon>Saxophila</taxon>
    </lineage>
</organism>
<evidence type="ECO:0000256" key="1">
    <source>
        <dbReference type="SAM" id="MobiDB-lite"/>
    </source>
</evidence>
<accession>A0AAV9PAA8</accession>
<dbReference type="GeneID" id="89927556"/>
<dbReference type="Proteomes" id="UP001337655">
    <property type="component" value="Unassembled WGS sequence"/>
</dbReference>
<feature type="region of interest" description="Disordered" evidence="1">
    <location>
        <begin position="247"/>
        <end position="311"/>
    </location>
</feature>
<evidence type="ECO:0000313" key="3">
    <source>
        <dbReference type="Proteomes" id="UP001337655"/>
    </source>
</evidence>
<name>A0AAV9PAA8_9PEZI</name>
<protein>
    <submittedName>
        <fullName evidence="2">Uncharacterized protein</fullName>
    </submittedName>
</protein>
<feature type="region of interest" description="Disordered" evidence="1">
    <location>
        <begin position="344"/>
        <end position="369"/>
    </location>
</feature>
<keyword evidence="3" id="KW-1185">Reference proteome</keyword>